<name>A0A6G8AQQ8_9ENTE</name>
<gene>
    <name evidence="5" type="ORF">G7082_01635</name>
</gene>
<dbReference type="EMBL" id="CP049887">
    <property type="protein sequence ID" value="QIL47320.1"/>
    <property type="molecule type" value="Genomic_DNA"/>
</dbReference>
<evidence type="ECO:0000256" key="3">
    <source>
        <dbReference type="PIRSR" id="PIRSR613078-2"/>
    </source>
</evidence>
<dbReference type="Gene3D" id="3.40.50.1240">
    <property type="entry name" value="Phosphoglycerate mutase-like"/>
    <property type="match status" value="1"/>
</dbReference>
<keyword evidence="6" id="KW-1185">Reference proteome</keyword>
<dbReference type="PANTHER" id="PTHR46517:SF1">
    <property type="entry name" value="FRUCTOSE-2,6-BISPHOSPHATASE TIGAR"/>
    <property type="match status" value="1"/>
</dbReference>
<sequence>MKKSIKLLGITALTLALFTACTPEKKAEEKTKEKPKEELTLYVVRHGKTMLNTTDRVQGWSDAVLTPEGEKVVSAAGKGMKDIEFQNAYSSDSGRAMQTANLILKENQTSSKLDLQTDPGLREFNFGTYEGDLNHTMWNDIAKDQGVTPEEFMKNMTPESFANSVAKIDKEKNKDGKNWPAEDFKTITDRLTKSIDSIVEKEMKADGNGNVLVVSHGLSISALLDTLFDDFKMPEGGLKNASVSVIKVKDGKYTLESVNDTSYIEKGKSEK</sequence>
<keyword evidence="1" id="KW-0378">Hydrolase</keyword>
<dbReference type="GO" id="GO:0045820">
    <property type="term" value="P:negative regulation of glycolytic process"/>
    <property type="evidence" value="ECO:0007669"/>
    <property type="project" value="TreeGrafter"/>
</dbReference>
<dbReference type="KEGG" id="vhy:G7082_01635"/>
<dbReference type="SMART" id="SM00855">
    <property type="entry name" value="PGAM"/>
    <property type="match status" value="1"/>
</dbReference>
<feature type="active site" description="Proton donor/acceptor" evidence="2">
    <location>
        <position position="123"/>
    </location>
</feature>
<dbReference type="InterPro" id="IPR051695">
    <property type="entry name" value="Phosphoglycerate_Mutase"/>
</dbReference>
<dbReference type="CDD" id="cd07067">
    <property type="entry name" value="HP_PGM_like"/>
    <property type="match status" value="1"/>
</dbReference>
<dbReference type="InterPro" id="IPR029033">
    <property type="entry name" value="His_PPase_superfam"/>
</dbReference>
<dbReference type="Proteomes" id="UP000501747">
    <property type="component" value="Chromosome"/>
</dbReference>
<accession>A0A6G8AQQ8</accession>
<dbReference type="PANTHER" id="PTHR46517">
    <property type="entry name" value="FRUCTOSE-2,6-BISPHOSPHATASE TIGAR"/>
    <property type="match status" value="1"/>
</dbReference>
<feature type="binding site" evidence="3">
    <location>
        <begin position="45"/>
        <end position="52"/>
    </location>
    <ligand>
        <name>substrate</name>
    </ligand>
</feature>
<evidence type="ECO:0000256" key="2">
    <source>
        <dbReference type="PIRSR" id="PIRSR613078-1"/>
    </source>
</evidence>
<proteinExistence type="predicted"/>
<feature type="binding site" evidence="3">
    <location>
        <position position="95"/>
    </location>
    <ligand>
        <name>substrate</name>
    </ligand>
</feature>
<evidence type="ECO:0000256" key="4">
    <source>
        <dbReference type="PIRSR" id="PIRSR613078-3"/>
    </source>
</evidence>
<evidence type="ECO:0000313" key="5">
    <source>
        <dbReference type="EMBL" id="QIL47320.1"/>
    </source>
</evidence>
<dbReference type="InterPro" id="IPR013078">
    <property type="entry name" value="His_Pase_superF_clade-1"/>
</dbReference>
<dbReference type="RefSeq" id="WP_166033431.1">
    <property type="nucleotide sequence ID" value="NZ_CP049887.1"/>
</dbReference>
<dbReference type="SUPFAM" id="SSF53254">
    <property type="entry name" value="Phosphoglycerate mutase-like"/>
    <property type="match status" value="1"/>
</dbReference>
<dbReference type="AlphaFoldDB" id="A0A6G8AQQ8"/>
<organism evidence="5 6">
    <name type="scientific">Vagococcus hydrophili</name>
    <dbReference type="NCBI Taxonomy" id="2714947"/>
    <lineage>
        <taxon>Bacteria</taxon>
        <taxon>Bacillati</taxon>
        <taxon>Bacillota</taxon>
        <taxon>Bacilli</taxon>
        <taxon>Lactobacillales</taxon>
        <taxon>Enterococcaceae</taxon>
        <taxon>Vagococcus</taxon>
    </lineage>
</organism>
<protein>
    <submittedName>
        <fullName evidence="5">Histidine phosphatase family protein</fullName>
    </submittedName>
</protein>
<dbReference type="GO" id="GO:0005829">
    <property type="term" value="C:cytosol"/>
    <property type="evidence" value="ECO:0007669"/>
    <property type="project" value="TreeGrafter"/>
</dbReference>
<dbReference type="GO" id="GO:0043456">
    <property type="term" value="P:regulation of pentose-phosphate shunt"/>
    <property type="evidence" value="ECO:0007669"/>
    <property type="project" value="TreeGrafter"/>
</dbReference>
<reference evidence="5 6" key="1">
    <citation type="submission" date="2020-03" db="EMBL/GenBank/DDBJ databases">
        <title>Vagococcus sp. nov., isolated from beetles.</title>
        <authorList>
            <person name="Hyun D.-W."/>
            <person name="Bae J.-W."/>
        </authorList>
    </citation>
    <scope>NUCLEOTIDE SEQUENCE [LARGE SCALE GENOMIC DNA]</scope>
    <source>
        <strain evidence="5 6">HDW17B</strain>
    </source>
</reference>
<dbReference type="Pfam" id="PF00300">
    <property type="entry name" value="His_Phos_1"/>
    <property type="match status" value="1"/>
</dbReference>
<feature type="site" description="Transition state stabilizer" evidence="4">
    <location>
        <position position="216"/>
    </location>
</feature>
<evidence type="ECO:0000313" key="6">
    <source>
        <dbReference type="Proteomes" id="UP000501747"/>
    </source>
</evidence>
<feature type="active site" description="Tele-phosphohistidine intermediate" evidence="2">
    <location>
        <position position="46"/>
    </location>
</feature>
<dbReference type="GO" id="GO:0004331">
    <property type="term" value="F:fructose-2,6-bisphosphate 2-phosphatase activity"/>
    <property type="evidence" value="ECO:0007669"/>
    <property type="project" value="TreeGrafter"/>
</dbReference>
<evidence type="ECO:0000256" key="1">
    <source>
        <dbReference type="ARBA" id="ARBA00022801"/>
    </source>
</evidence>
<dbReference type="PROSITE" id="PS51257">
    <property type="entry name" value="PROKAR_LIPOPROTEIN"/>
    <property type="match status" value="1"/>
</dbReference>